<evidence type="ECO:0000256" key="12">
    <source>
        <dbReference type="SAM" id="Phobius"/>
    </source>
</evidence>
<evidence type="ECO:0000256" key="6">
    <source>
        <dbReference type="ARBA" id="ARBA00023136"/>
    </source>
</evidence>
<comment type="subcellular location">
    <subcellularLocation>
        <location evidence="2">Cell membrane</location>
    </subcellularLocation>
</comment>
<dbReference type="EC" id="3.2.1.39" evidence="3"/>
<keyword evidence="12" id="KW-0812">Transmembrane</keyword>
<accession>A0A8T1VQQ2</accession>
<feature type="compositionally biased region" description="Low complexity" evidence="11">
    <location>
        <begin position="276"/>
        <end position="346"/>
    </location>
</feature>
<evidence type="ECO:0000256" key="8">
    <source>
        <dbReference type="ARBA" id="ARBA00023277"/>
    </source>
</evidence>
<feature type="transmembrane region" description="Helical" evidence="12">
    <location>
        <begin position="440"/>
        <end position="461"/>
    </location>
</feature>
<protein>
    <recommendedName>
        <fullName evidence="3">glucan endo-1,3-beta-D-glucosidase</fullName>
        <ecNumber evidence="3">3.2.1.39</ecNumber>
    </recommendedName>
</protein>
<evidence type="ECO:0000256" key="2">
    <source>
        <dbReference type="ARBA" id="ARBA00004236"/>
    </source>
</evidence>
<keyword evidence="4" id="KW-1003">Cell membrane</keyword>
<evidence type="ECO:0000256" key="3">
    <source>
        <dbReference type="ARBA" id="ARBA00012780"/>
    </source>
</evidence>
<evidence type="ECO:0000256" key="11">
    <source>
        <dbReference type="SAM" id="MobiDB-lite"/>
    </source>
</evidence>
<dbReference type="InterPro" id="IPR050732">
    <property type="entry name" value="Beta-glucan_modifiers"/>
</dbReference>
<evidence type="ECO:0000256" key="1">
    <source>
        <dbReference type="ARBA" id="ARBA00000382"/>
    </source>
</evidence>
<evidence type="ECO:0000256" key="10">
    <source>
        <dbReference type="ARBA" id="ARBA00023326"/>
    </source>
</evidence>
<keyword evidence="10" id="KW-0624">Polysaccharide degradation</keyword>
<dbReference type="AlphaFoldDB" id="A0A8T1VQQ2"/>
<dbReference type="GO" id="GO:0000272">
    <property type="term" value="P:polysaccharide catabolic process"/>
    <property type="evidence" value="ECO:0007669"/>
    <property type="project" value="UniProtKB-KW"/>
</dbReference>
<evidence type="ECO:0000256" key="13">
    <source>
        <dbReference type="SAM" id="SignalP"/>
    </source>
</evidence>
<evidence type="ECO:0000256" key="9">
    <source>
        <dbReference type="ARBA" id="ARBA00023316"/>
    </source>
</evidence>
<keyword evidence="13" id="KW-0732">Signal</keyword>
<dbReference type="PANTHER" id="PTHR16631">
    <property type="entry name" value="GLUCAN 1,3-BETA-GLUCOSIDASE"/>
    <property type="match status" value="1"/>
</dbReference>
<name>A0A8T1VQQ2_9STRA</name>
<feature type="signal peptide" evidence="13">
    <location>
        <begin position="1"/>
        <end position="21"/>
    </location>
</feature>
<comment type="caution">
    <text evidence="14">The sequence shown here is derived from an EMBL/GenBank/DDBJ whole genome shotgun (WGS) entry which is preliminary data.</text>
</comment>
<evidence type="ECO:0000313" key="14">
    <source>
        <dbReference type="EMBL" id="KAG7383695.1"/>
    </source>
</evidence>
<keyword evidence="7" id="KW-0325">Glycoprotein</keyword>
<dbReference type="Proteomes" id="UP000694044">
    <property type="component" value="Unassembled WGS sequence"/>
</dbReference>
<feature type="compositionally biased region" description="Low complexity" evidence="11">
    <location>
        <begin position="386"/>
        <end position="420"/>
    </location>
</feature>
<keyword evidence="5" id="KW-0378">Hydrolase</keyword>
<dbReference type="PANTHER" id="PTHR16631:SF17">
    <property type="entry name" value="GLUCAN ENDO-1,3-BETA-GLUCOSIDASE BTGC"/>
    <property type="match status" value="1"/>
</dbReference>
<feature type="compositionally biased region" description="Low complexity" evidence="11">
    <location>
        <begin position="366"/>
        <end position="377"/>
    </location>
</feature>
<gene>
    <name evidence="14" type="ORF">PHYPSEUDO_003374</name>
</gene>
<keyword evidence="12" id="KW-1133">Transmembrane helix</keyword>
<dbReference type="GO" id="GO:0042973">
    <property type="term" value="F:glucan endo-1,3-beta-D-glucosidase activity"/>
    <property type="evidence" value="ECO:0007669"/>
    <property type="project" value="UniProtKB-EC"/>
</dbReference>
<keyword evidence="9" id="KW-0961">Cell wall biogenesis/degradation</keyword>
<reference evidence="14" key="1">
    <citation type="submission" date="2021-02" db="EMBL/GenBank/DDBJ databases">
        <authorList>
            <person name="Palmer J.M."/>
        </authorList>
    </citation>
    <scope>NUCLEOTIDE SEQUENCE</scope>
    <source>
        <strain evidence="14">SCRP734</strain>
    </source>
</reference>
<evidence type="ECO:0000256" key="7">
    <source>
        <dbReference type="ARBA" id="ARBA00023180"/>
    </source>
</evidence>
<evidence type="ECO:0000256" key="4">
    <source>
        <dbReference type="ARBA" id="ARBA00022475"/>
    </source>
</evidence>
<sequence>MKYFTPVVVGVIAFFSAQVDANGVCYDPDHTSGKSASTVQADMQAIAGAGFSSVRTYISKFGNTEMGPIITGAGLTAVLGVPYPQSDYQEQMEAAISAANAGGVSAIMVGNENLAGASSVPSGMIDVINQIKGRVSVKVGTVQRNTEVIGCESIAGWADLVSACDVLGVNVHPFFNPGTTADGAIDVVDKQWQTMMSKFGDKLLLTETGWPSSGSVSGNTGSLSGEQSFYSAYQQWSSGLSEKFYFQFFDTPSKSEAYEQTFGLYTSDGQSKFTMSQQQSPSTSTSTSQQQQTSTPAPTTAAPTPEPTTAAPEPTTATSTPAPETYQSSGSSETNTTSSITSAAGSDESVQHGSASFSGSDHEVKVSSSSSSKSSSSAEKEDTKTGSKSGKTSETTQSSTAAVSSIGKSSESQQEQQTSSNGDDKTQSANTQSEGSSSGGVVGLAVGGGACAMLVAFGFIYQARKRAQELEEDKDVHFSTVTPVENICAL</sequence>
<feature type="region of interest" description="Disordered" evidence="11">
    <location>
        <begin position="272"/>
        <end position="439"/>
    </location>
</feature>
<dbReference type="OrthoDB" id="77201at2759"/>
<keyword evidence="6 12" id="KW-0472">Membrane</keyword>
<comment type="catalytic activity">
    <reaction evidence="1">
        <text>Hydrolysis of (1-&gt;3)-beta-D-glucosidic linkages in (1-&gt;3)-beta-D-glucans.</text>
        <dbReference type="EC" id="3.2.1.39"/>
    </reaction>
</comment>
<evidence type="ECO:0000313" key="15">
    <source>
        <dbReference type="Proteomes" id="UP000694044"/>
    </source>
</evidence>
<feature type="chain" id="PRO_5035754490" description="glucan endo-1,3-beta-D-glucosidase" evidence="13">
    <location>
        <begin position="22"/>
        <end position="490"/>
    </location>
</feature>
<keyword evidence="15" id="KW-1185">Reference proteome</keyword>
<dbReference type="GO" id="GO:0005886">
    <property type="term" value="C:plasma membrane"/>
    <property type="evidence" value="ECO:0007669"/>
    <property type="project" value="UniProtKB-SubCell"/>
</dbReference>
<keyword evidence="8" id="KW-0119">Carbohydrate metabolism</keyword>
<evidence type="ECO:0000256" key="5">
    <source>
        <dbReference type="ARBA" id="ARBA00022801"/>
    </source>
</evidence>
<proteinExistence type="predicted"/>
<dbReference type="EMBL" id="JAGDFM010000169">
    <property type="protein sequence ID" value="KAG7383695.1"/>
    <property type="molecule type" value="Genomic_DNA"/>
</dbReference>
<dbReference type="GO" id="GO:0071555">
    <property type="term" value="P:cell wall organization"/>
    <property type="evidence" value="ECO:0007669"/>
    <property type="project" value="UniProtKB-KW"/>
</dbReference>
<organism evidence="14 15">
    <name type="scientific">Phytophthora pseudosyringae</name>
    <dbReference type="NCBI Taxonomy" id="221518"/>
    <lineage>
        <taxon>Eukaryota</taxon>
        <taxon>Sar</taxon>
        <taxon>Stramenopiles</taxon>
        <taxon>Oomycota</taxon>
        <taxon>Peronosporomycetes</taxon>
        <taxon>Peronosporales</taxon>
        <taxon>Peronosporaceae</taxon>
        <taxon>Phytophthora</taxon>
    </lineage>
</organism>